<feature type="binding site" evidence="8">
    <location>
        <position position="278"/>
    </location>
    <ligand>
        <name>Zn(2+)</name>
        <dbReference type="ChEBI" id="CHEBI:29105"/>
    </ligand>
</feature>
<dbReference type="GO" id="GO:0004489">
    <property type="term" value="F:methylenetetrahydrofolate reductase [NAD(P)H] activity"/>
    <property type="evidence" value="ECO:0007669"/>
    <property type="project" value="InterPro"/>
</dbReference>
<organism evidence="10 11">
    <name type="scientific">Lactiplantibacillus pentosus DSM 20314</name>
    <dbReference type="NCBI Taxonomy" id="1423791"/>
    <lineage>
        <taxon>Bacteria</taxon>
        <taxon>Bacillati</taxon>
        <taxon>Bacillota</taxon>
        <taxon>Bacilli</taxon>
        <taxon>Lactobacillales</taxon>
        <taxon>Lactobacillaceae</taxon>
        <taxon>Lactiplantibacillus</taxon>
    </lineage>
</organism>
<dbReference type="PROSITE" id="PS50970">
    <property type="entry name" value="HCY"/>
    <property type="match status" value="1"/>
</dbReference>
<sequence>MRMNLKQALQQRVLVADGAMGTLLYGNYGINSAFENLNLTHPDTILRVHQSYIQAGADIIQTNTYAANRLKLTRYDLQDQVTTINQAAVKIAVTAREHADHPVYILGTIGGLAGDTDAAVQRATQAEIAANVTEQLTALLATEQLDGILLETYYDLSELLAALKIVKAHTDLPVITNVSMLAAGVLRNGTSFTDAIVQLHAAGADVIGTNCRLGPYYLAQSFENLAIPADVKLAVYPNSGLPGTDQDGAIVYDGEPSYFEEYAERFRQLGLSIIGGCCGTTPLHTAATVRGLSSRSLVPHNAPTHVAQAPTLVTTKSQHRFLHKVATEKTVLVELDPPRDFDTRKFFRGAERLKAAGVDGITLSDNSLATVRIANTAIAAQLKLNYGITPIVHLTTRDHNLIGLQSEIMGLHSLGIEDILAVTGDPAKLGDFPGATSVGDVRSVELMKLIKQFNSGIGPTGKSLKEASDFRVAGAFNPNAYRTDVSTKSISRKLSYGCDYIITQPVYDLANVDALADALAANQIDVPVFVGVMPLVSRRNAEFLHHEVHGIRLPKSVLERMQQAELDGNERAVGITIAKELIDGICARFNGVHIVTPFNRFKTVLELVNYVQQKNLTKVQ</sequence>
<comment type="cofactor">
    <cofactor evidence="1">
        <name>FAD</name>
        <dbReference type="ChEBI" id="CHEBI:57692"/>
    </cofactor>
</comment>
<dbReference type="PANTHER" id="PTHR11103">
    <property type="entry name" value="SLR1189 PROTEIN"/>
    <property type="match status" value="1"/>
</dbReference>
<dbReference type="UniPathway" id="UPA00193"/>
<keyword evidence="8" id="KW-0862">Zinc</keyword>
<dbReference type="GO" id="GO:0046872">
    <property type="term" value="F:metal ion binding"/>
    <property type="evidence" value="ECO:0007669"/>
    <property type="project" value="UniProtKB-KW"/>
</dbReference>
<dbReference type="EMBL" id="AZCU01000003">
    <property type="protein sequence ID" value="KRK26299.1"/>
    <property type="molecule type" value="Genomic_DNA"/>
</dbReference>
<dbReference type="Gene3D" id="3.20.20.220">
    <property type="match status" value="1"/>
</dbReference>
<evidence type="ECO:0000256" key="2">
    <source>
        <dbReference type="ARBA" id="ARBA00004777"/>
    </source>
</evidence>
<feature type="binding site" evidence="8">
    <location>
        <position position="211"/>
    </location>
    <ligand>
        <name>Zn(2+)</name>
        <dbReference type="ChEBI" id="CHEBI:29105"/>
    </ligand>
</feature>
<evidence type="ECO:0000256" key="3">
    <source>
        <dbReference type="ARBA" id="ARBA00022603"/>
    </source>
</evidence>
<reference evidence="10 11" key="1">
    <citation type="journal article" date="2015" name="Genome Announc.">
        <title>Expanding the biotechnology potential of lactobacilli through comparative genomics of 213 strains and associated genera.</title>
        <authorList>
            <person name="Sun Z."/>
            <person name="Harris H.M."/>
            <person name="McCann A."/>
            <person name="Guo C."/>
            <person name="Argimon S."/>
            <person name="Zhang W."/>
            <person name="Yang X."/>
            <person name="Jeffery I.B."/>
            <person name="Cooney J.C."/>
            <person name="Kagawa T.F."/>
            <person name="Liu W."/>
            <person name="Song Y."/>
            <person name="Salvetti E."/>
            <person name="Wrobel A."/>
            <person name="Rasinkangas P."/>
            <person name="Parkhill J."/>
            <person name="Rea M.C."/>
            <person name="O'Sullivan O."/>
            <person name="Ritari J."/>
            <person name="Douillard F.P."/>
            <person name="Paul Ross R."/>
            <person name="Yang R."/>
            <person name="Briner A.E."/>
            <person name="Felis G.E."/>
            <person name="de Vos W.M."/>
            <person name="Barrangou R."/>
            <person name="Klaenhammer T.R."/>
            <person name="Caufield P.W."/>
            <person name="Cui Y."/>
            <person name="Zhang H."/>
            <person name="O'Toole P.W."/>
        </authorList>
    </citation>
    <scope>NUCLEOTIDE SEQUENCE [LARGE SCALE GENOMIC DNA]</scope>
    <source>
        <strain evidence="10 11">DSM 20314</strain>
    </source>
</reference>
<keyword evidence="6" id="KW-0274">FAD</keyword>
<dbReference type="InterPro" id="IPR003726">
    <property type="entry name" value="HCY_dom"/>
</dbReference>
<feature type="domain" description="Hcy-binding" evidence="9">
    <location>
        <begin position="2"/>
        <end position="292"/>
    </location>
</feature>
<dbReference type="InterPro" id="IPR003171">
    <property type="entry name" value="Mehydrof_redctse-like"/>
</dbReference>
<dbReference type="PANTHER" id="PTHR11103:SF18">
    <property type="entry name" value="SLR1189 PROTEIN"/>
    <property type="match status" value="1"/>
</dbReference>
<evidence type="ECO:0000256" key="1">
    <source>
        <dbReference type="ARBA" id="ARBA00001974"/>
    </source>
</evidence>
<dbReference type="GO" id="GO:0035999">
    <property type="term" value="P:tetrahydrofolate interconversion"/>
    <property type="evidence" value="ECO:0007669"/>
    <property type="project" value="UniProtKB-UniPathway"/>
</dbReference>
<dbReference type="SUPFAM" id="SSF82282">
    <property type="entry name" value="Homocysteine S-methyltransferase"/>
    <property type="match status" value="1"/>
</dbReference>
<evidence type="ECO:0000313" key="11">
    <source>
        <dbReference type="Proteomes" id="UP000051020"/>
    </source>
</evidence>
<dbReference type="InterPro" id="IPR036589">
    <property type="entry name" value="HCY_dom_sf"/>
</dbReference>
<keyword evidence="3 8" id="KW-0489">Methyltransferase</keyword>
<dbReference type="Proteomes" id="UP000051020">
    <property type="component" value="Unassembled WGS sequence"/>
</dbReference>
<evidence type="ECO:0000256" key="6">
    <source>
        <dbReference type="ARBA" id="ARBA00022827"/>
    </source>
</evidence>
<protein>
    <submittedName>
        <fullName evidence="10">Methylenetetrahydrofolate reductase</fullName>
    </submittedName>
</protein>
<dbReference type="CDD" id="cd00537">
    <property type="entry name" value="MTHFR"/>
    <property type="match status" value="1"/>
</dbReference>
<keyword evidence="7" id="KW-0560">Oxidoreductase</keyword>
<dbReference type="GO" id="GO:0032259">
    <property type="term" value="P:methylation"/>
    <property type="evidence" value="ECO:0007669"/>
    <property type="project" value="UniProtKB-KW"/>
</dbReference>
<accession>A0A837REF9</accession>
<keyword evidence="4" id="KW-0285">Flavoprotein</keyword>
<evidence type="ECO:0000256" key="7">
    <source>
        <dbReference type="ARBA" id="ARBA00023002"/>
    </source>
</evidence>
<dbReference type="NCBIfam" id="NF006396">
    <property type="entry name" value="PRK08645.1"/>
    <property type="match status" value="1"/>
</dbReference>
<dbReference type="GO" id="GO:0006555">
    <property type="term" value="P:methionine metabolic process"/>
    <property type="evidence" value="ECO:0007669"/>
    <property type="project" value="InterPro"/>
</dbReference>
<dbReference type="Pfam" id="PF02574">
    <property type="entry name" value="S-methyl_trans"/>
    <property type="match status" value="1"/>
</dbReference>
<evidence type="ECO:0000256" key="5">
    <source>
        <dbReference type="ARBA" id="ARBA00022679"/>
    </source>
</evidence>
<dbReference type="AlphaFoldDB" id="A0A837REF9"/>
<dbReference type="GO" id="GO:0008168">
    <property type="term" value="F:methyltransferase activity"/>
    <property type="evidence" value="ECO:0007669"/>
    <property type="project" value="UniProtKB-UniRule"/>
</dbReference>
<dbReference type="Gene3D" id="3.20.20.330">
    <property type="entry name" value="Homocysteine-binding-like domain"/>
    <property type="match status" value="1"/>
</dbReference>
<comment type="cofactor">
    <cofactor evidence="8">
        <name>Zn(2+)</name>
        <dbReference type="ChEBI" id="CHEBI:29105"/>
    </cofactor>
</comment>
<comment type="pathway">
    <text evidence="2">One-carbon metabolism; tetrahydrofolate interconversion.</text>
</comment>
<name>A0A837REF9_LACPE</name>
<dbReference type="SUPFAM" id="SSF51730">
    <property type="entry name" value="FAD-linked oxidoreductase"/>
    <property type="match status" value="1"/>
</dbReference>
<evidence type="ECO:0000256" key="4">
    <source>
        <dbReference type="ARBA" id="ARBA00022630"/>
    </source>
</evidence>
<dbReference type="Pfam" id="PF02219">
    <property type="entry name" value="MTHFR"/>
    <property type="match status" value="1"/>
</dbReference>
<evidence type="ECO:0000313" key="10">
    <source>
        <dbReference type="EMBL" id="KRK26299.1"/>
    </source>
</evidence>
<dbReference type="InterPro" id="IPR029041">
    <property type="entry name" value="FAD-linked_oxidoreductase-like"/>
</dbReference>
<keyword evidence="5 8" id="KW-0808">Transferase</keyword>
<gene>
    <name evidence="10" type="ORF">FD24_GL002025</name>
</gene>
<proteinExistence type="predicted"/>
<evidence type="ECO:0000259" key="9">
    <source>
        <dbReference type="PROSITE" id="PS50970"/>
    </source>
</evidence>
<evidence type="ECO:0000256" key="8">
    <source>
        <dbReference type="PROSITE-ProRule" id="PRU00333"/>
    </source>
</evidence>
<comment type="caution">
    <text evidence="10">The sequence shown here is derived from an EMBL/GenBank/DDBJ whole genome shotgun (WGS) entry which is preliminary data.</text>
</comment>
<keyword evidence="8" id="KW-0479">Metal-binding</keyword>
<feature type="binding site" evidence="8">
    <location>
        <position position="277"/>
    </location>
    <ligand>
        <name>Zn(2+)</name>
        <dbReference type="ChEBI" id="CHEBI:29105"/>
    </ligand>
</feature>